<dbReference type="InterPro" id="IPR037523">
    <property type="entry name" value="VOC_core"/>
</dbReference>
<gene>
    <name evidence="2" type="ORF">JK358_21680</name>
</gene>
<keyword evidence="3" id="KW-1185">Reference proteome</keyword>
<dbReference type="PROSITE" id="PS51819">
    <property type="entry name" value="VOC"/>
    <property type="match status" value="1"/>
</dbReference>
<dbReference type="PANTHER" id="PTHR35908">
    <property type="entry name" value="HYPOTHETICAL FUSION PROTEIN"/>
    <property type="match status" value="1"/>
</dbReference>
<feature type="domain" description="VOC" evidence="1">
    <location>
        <begin position="6"/>
        <end position="120"/>
    </location>
</feature>
<dbReference type="CDD" id="cd06587">
    <property type="entry name" value="VOC"/>
    <property type="match status" value="1"/>
</dbReference>
<organism evidence="2 3">
    <name type="scientific">Nocardia acididurans</name>
    <dbReference type="NCBI Taxonomy" id="2802282"/>
    <lineage>
        <taxon>Bacteria</taxon>
        <taxon>Bacillati</taxon>
        <taxon>Actinomycetota</taxon>
        <taxon>Actinomycetes</taxon>
        <taxon>Mycobacteriales</taxon>
        <taxon>Nocardiaceae</taxon>
        <taxon>Nocardia</taxon>
    </lineage>
</organism>
<dbReference type="Proteomes" id="UP000602198">
    <property type="component" value="Unassembled WGS sequence"/>
</dbReference>
<evidence type="ECO:0000313" key="2">
    <source>
        <dbReference type="EMBL" id="MBL1077012.1"/>
    </source>
</evidence>
<dbReference type="InterPro" id="IPR029068">
    <property type="entry name" value="Glyas_Bleomycin-R_OHBP_Dase"/>
</dbReference>
<dbReference type="Pfam" id="PF18029">
    <property type="entry name" value="Glyoxalase_6"/>
    <property type="match status" value="1"/>
</dbReference>
<dbReference type="Gene3D" id="3.10.180.10">
    <property type="entry name" value="2,3-Dihydroxybiphenyl 1,2-Dioxygenase, domain 1"/>
    <property type="match status" value="1"/>
</dbReference>
<reference evidence="2 3" key="1">
    <citation type="submission" date="2021-01" db="EMBL/GenBank/DDBJ databases">
        <title>WGS of actinomycetes isolated from Thailand.</title>
        <authorList>
            <person name="Thawai C."/>
        </authorList>
    </citation>
    <scope>NUCLEOTIDE SEQUENCE [LARGE SCALE GENOMIC DNA]</scope>
    <source>
        <strain evidence="2 3">LPG 2</strain>
    </source>
</reference>
<dbReference type="EMBL" id="JAERRJ010000008">
    <property type="protein sequence ID" value="MBL1077012.1"/>
    <property type="molecule type" value="Genomic_DNA"/>
</dbReference>
<evidence type="ECO:0000259" key="1">
    <source>
        <dbReference type="PROSITE" id="PS51819"/>
    </source>
</evidence>
<dbReference type="InterPro" id="IPR041581">
    <property type="entry name" value="Glyoxalase_6"/>
</dbReference>
<dbReference type="RefSeq" id="WP_201949603.1">
    <property type="nucleotide sequence ID" value="NZ_JAERRJ010000008.1"/>
</dbReference>
<proteinExistence type="predicted"/>
<protein>
    <submittedName>
        <fullName evidence="2">VOC family protein</fullName>
    </submittedName>
</protein>
<sequence length="124" mass="13604">MTAIATFGAISLDTDNPGALAQFYRALLDLKPIYESTDAVVLQNEHLMLSIERVEEHIRPDWPANQIPKQMHLDLFVTDLDTAEHAAIACGATKPSHQPAPDNWRVLLDPAGHPFCLTLPPAGL</sequence>
<dbReference type="SUPFAM" id="SSF54593">
    <property type="entry name" value="Glyoxalase/Bleomycin resistance protein/Dihydroxybiphenyl dioxygenase"/>
    <property type="match status" value="1"/>
</dbReference>
<evidence type="ECO:0000313" key="3">
    <source>
        <dbReference type="Proteomes" id="UP000602198"/>
    </source>
</evidence>
<name>A0ABS1M8P4_9NOCA</name>
<dbReference type="PANTHER" id="PTHR35908:SF1">
    <property type="entry name" value="CONSERVED PROTEIN"/>
    <property type="match status" value="1"/>
</dbReference>
<accession>A0ABS1M8P4</accession>
<comment type="caution">
    <text evidence="2">The sequence shown here is derived from an EMBL/GenBank/DDBJ whole genome shotgun (WGS) entry which is preliminary data.</text>
</comment>